<evidence type="ECO:0008006" key="6">
    <source>
        <dbReference type="Google" id="ProtNLM"/>
    </source>
</evidence>
<feature type="region of interest" description="Disordered" evidence="1">
    <location>
        <begin position="404"/>
        <end position="425"/>
    </location>
</feature>
<protein>
    <recommendedName>
        <fullName evidence="6">Diguanylate phosphodiesterase</fullName>
    </recommendedName>
</protein>
<dbReference type="SMART" id="SM00052">
    <property type="entry name" value="EAL"/>
    <property type="match status" value="1"/>
</dbReference>
<organism evidence="4 5">
    <name type="scientific">Halorhodospira neutriphila</name>
    <dbReference type="NCBI Taxonomy" id="168379"/>
    <lineage>
        <taxon>Bacteria</taxon>
        <taxon>Pseudomonadati</taxon>
        <taxon>Pseudomonadota</taxon>
        <taxon>Gammaproteobacteria</taxon>
        <taxon>Chromatiales</taxon>
        <taxon>Ectothiorhodospiraceae</taxon>
        <taxon>Halorhodospira</taxon>
    </lineage>
</organism>
<reference evidence="4 5" key="1">
    <citation type="journal article" date="2020" name="Microorganisms">
        <title>Osmotic Adaptation and Compatible Solute Biosynthesis of Phototrophic Bacteria as Revealed from Genome Analyses.</title>
        <authorList>
            <person name="Imhoff J.F."/>
            <person name="Rahn T."/>
            <person name="Kunzel S."/>
            <person name="Keller A."/>
            <person name="Neulinger S.C."/>
        </authorList>
    </citation>
    <scope>NUCLEOTIDE SEQUENCE [LARGE SCALE GENOMIC DNA]</scope>
    <source>
        <strain evidence="4 5">DSM 15116</strain>
    </source>
</reference>
<dbReference type="PIRSF" id="PIRSF003180">
    <property type="entry name" value="DiGMPpdiest_YuxH"/>
    <property type="match status" value="1"/>
</dbReference>
<keyword evidence="5" id="KW-1185">Reference proteome</keyword>
<evidence type="ECO:0000259" key="3">
    <source>
        <dbReference type="PROSITE" id="PS51833"/>
    </source>
</evidence>
<dbReference type="Proteomes" id="UP000738126">
    <property type="component" value="Unassembled WGS sequence"/>
</dbReference>
<feature type="domain" description="EAL" evidence="2">
    <location>
        <begin position="1"/>
        <end position="206"/>
    </location>
</feature>
<dbReference type="Gene3D" id="1.10.3210.10">
    <property type="entry name" value="Hypothetical protein af1432"/>
    <property type="match status" value="1"/>
</dbReference>
<dbReference type="PANTHER" id="PTHR33525">
    <property type="match status" value="1"/>
</dbReference>
<comment type="caution">
    <text evidence="4">The sequence shown here is derived from an EMBL/GenBank/DDBJ whole genome shotgun (WGS) entry which is preliminary data.</text>
</comment>
<evidence type="ECO:0000256" key="1">
    <source>
        <dbReference type="SAM" id="MobiDB-lite"/>
    </source>
</evidence>
<dbReference type="PROSITE" id="PS50883">
    <property type="entry name" value="EAL"/>
    <property type="match status" value="1"/>
</dbReference>
<dbReference type="Pfam" id="PF08668">
    <property type="entry name" value="HDOD"/>
    <property type="match status" value="1"/>
</dbReference>
<name>A0ABS1EC58_9GAMM</name>
<dbReference type="InterPro" id="IPR035919">
    <property type="entry name" value="EAL_sf"/>
</dbReference>
<dbReference type="InterPro" id="IPR052340">
    <property type="entry name" value="RNase_Y/CdgJ"/>
</dbReference>
<sequence length="425" mass="48024">MEICLARQPIFDRRLQVRGYELLYRRNPDSTSAQVLDGDAATSAVILNAFAEIGLQPLTGGQPAYLNLTRPFFTEYSLPFPKDAVVLEVLEDIEPDRPFREALRRLAGQGYRIALDDFILESGIQDRLLPFVDTVKVDLTRLSAQEVTRHAQTLRRHGVRHLLAEKVETQEEMQRCQAAGFDLFQGFFLSRPSTYSRRSIPAHRLPLFRLIAALQRPEIDIAELERLISQDVALSYKLMRYLASPLFPSRNVDSIRSAILYLGSRELARWATLLAMSSSQDQPPERIISLLVRARLCEQLAQEGGLEGMTAFTIGLFSGLDGVLDAPLAVICEELPLSAEARQALLEHRGPYGGLLACALAQEHGEWERIGELGWSQQALTERYLEAIRWADELWAWLRRAAAEREEAHAPGKGRSSRRLPRRSR</sequence>
<dbReference type="SUPFAM" id="SSF109604">
    <property type="entry name" value="HD-domain/PDEase-like"/>
    <property type="match status" value="1"/>
</dbReference>
<dbReference type="PROSITE" id="PS51833">
    <property type="entry name" value="HDOD"/>
    <property type="match status" value="1"/>
</dbReference>
<dbReference type="InterPro" id="IPR014408">
    <property type="entry name" value="dGMP_Pdiesterase_EAL/HD-GYP"/>
</dbReference>
<accession>A0ABS1EC58</accession>
<dbReference type="InterPro" id="IPR013976">
    <property type="entry name" value="HDOD"/>
</dbReference>
<dbReference type="EMBL" id="NRSH01000151">
    <property type="protein sequence ID" value="MBK1727434.1"/>
    <property type="molecule type" value="Genomic_DNA"/>
</dbReference>
<dbReference type="InterPro" id="IPR001633">
    <property type="entry name" value="EAL_dom"/>
</dbReference>
<feature type="domain" description="HDOD" evidence="3">
    <location>
        <begin position="200"/>
        <end position="383"/>
    </location>
</feature>
<dbReference type="PANTHER" id="PTHR33525:SF4">
    <property type="entry name" value="CYCLIC DI-GMP PHOSPHODIESTERASE CDGJ"/>
    <property type="match status" value="1"/>
</dbReference>
<evidence type="ECO:0000259" key="2">
    <source>
        <dbReference type="PROSITE" id="PS50883"/>
    </source>
</evidence>
<evidence type="ECO:0000313" key="4">
    <source>
        <dbReference type="EMBL" id="MBK1727434.1"/>
    </source>
</evidence>
<evidence type="ECO:0000313" key="5">
    <source>
        <dbReference type="Proteomes" id="UP000738126"/>
    </source>
</evidence>
<proteinExistence type="predicted"/>
<feature type="compositionally biased region" description="Basic residues" evidence="1">
    <location>
        <begin position="415"/>
        <end position="425"/>
    </location>
</feature>
<dbReference type="RefSeq" id="WP_200260711.1">
    <property type="nucleotide sequence ID" value="NZ_NRSH01000151.1"/>
</dbReference>
<gene>
    <name evidence="4" type="ORF">CKO13_10500</name>
</gene>
<dbReference type="SUPFAM" id="SSF141868">
    <property type="entry name" value="EAL domain-like"/>
    <property type="match status" value="1"/>
</dbReference>
<dbReference type="Gene3D" id="3.20.20.450">
    <property type="entry name" value="EAL domain"/>
    <property type="match status" value="1"/>
</dbReference>
<dbReference type="Pfam" id="PF00563">
    <property type="entry name" value="EAL"/>
    <property type="match status" value="1"/>
</dbReference>